<dbReference type="EMBL" id="CP013355">
    <property type="protein sequence ID" value="AMC11448.1"/>
    <property type="molecule type" value="Genomic_DNA"/>
</dbReference>
<dbReference type="STRING" id="1622118.Lupro_09300"/>
<dbReference type="AlphaFoldDB" id="A0A0X8G7H3"/>
<dbReference type="KEGG" id="lut:Lupro_09300"/>
<evidence type="ECO:0000313" key="1">
    <source>
        <dbReference type="EMBL" id="AMC11448.1"/>
    </source>
</evidence>
<dbReference type="OrthoDB" id="320396at2"/>
<name>A0A0X8G7H3_9FLAO</name>
<gene>
    <name evidence="1" type="ORF">Lupro_09300</name>
</gene>
<organism evidence="1 2">
    <name type="scientific">Lutibacter profundi</name>
    <dbReference type="NCBI Taxonomy" id="1622118"/>
    <lineage>
        <taxon>Bacteria</taxon>
        <taxon>Pseudomonadati</taxon>
        <taxon>Bacteroidota</taxon>
        <taxon>Flavobacteriia</taxon>
        <taxon>Flavobacteriales</taxon>
        <taxon>Flavobacteriaceae</taxon>
        <taxon>Lutibacter</taxon>
    </lineage>
</organism>
<protein>
    <recommendedName>
        <fullName evidence="3">ATP-cone domain-containing protein</fullName>
    </recommendedName>
</protein>
<accession>A0A0X8G7H3</accession>
<keyword evidence="2" id="KW-1185">Reference proteome</keyword>
<reference evidence="1 2" key="2">
    <citation type="journal article" date="2016" name="Int. J. Syst. Evol. Microbiol.">
        <title>Lutibacter profundi sp. nov., isolated from a deep-sea hydrothermal system on the Arctic Mid-Ocean Ridge and emended description of the genus Lutibacter.</title>
        <authorList>
            <person name="Le Moine Bauer S."/>
            <person name="Roalkvam I."/>
            <person name="Steen I.H."/>
            <person name="Dahle H."/>
        </authorList>
    </citation>
    <scope>NUCLEOTIDE SEQUENCE [LARGE SCALE GENOMIC DNA]</scope>
    <source>
        <strain evidence="1 2">LP1</strain>
    </source>
</reference>
<reference evidence="2" key="1">
    <citation type="submission" date="2015-12" db="EMBL/GenBank/DDBJ databases">
        <title>Complete genome sequence of Lutibacter profundus strain LP1.</title>
        <authorList>
            <person name="Wissuwa J."/>
            <person name="Le Moine Bauer S."/>
            <person name="Stokke R."/>
            <person name="Dahle H."/>
            <person name="Steen I.H."/>
        </authorList>
    </citation>
    <scope>NUCLEOTIDE SEQUENCE [LARGE SCALE GENOMIC DNA]</scope>
    <source>
        <strain evidence="2">LP1</strain>
    </source>
</reference>
<sequence length="103" mass="11701">MNNNVINIKKASGELEPFSFQKLRESLQTNGASIKEIDNVINCLKTKLYNGITTKEIYSNAFPILKKHNRLHASKFNLKKTLFNLGPTGYPFERLIGALTKIF</sequence>
<dbReference type="Proteomes" id="UP000059672">
    <property type="component" value="Chromosome"/>
</dbReference>
<proteinExistence type="predicted"/>
<evidence type="ECO:0000313" key="2">
    <source>
        <dbReference type="Proteomes" id="UP000059672"/>
    </source>
</evidence>
<dbReference type="RefSeq" id="WP_068209193.1">
    <property type="nucleotide sequence ID" value="NZ_CP013355.1"/>
</dbReference>
<evidence type="ECO:0008006" key="3">
    <source>
        <dbReference type="Google" id="ProtNLM"/>
    </source>
</evidence>